<evidence type="ECO:0000313" key="5">
    <source>
        <dbReference type="EMBL" id="MBB6453673.1"/>
    </source>
</evidence>
<keyword evidence="2" id="KW-0238">DNA-binding</keyword>
<keyword evidence="5" id="KW-0670">Pyruvate</keyword>
<dbReference type="InterPro" id="IPR000524">
    <property type="entry name" value="Tscrpt_reg_HTH_GntR"/>
</dbReference>
<dbReference type="Gene3D" id="1.10.10.10">
    <property type="entry name" value="Winged helix-like DNA-binding domain superfamily/Winged helix DNA-binding domain"/>
    <property type="match status" value="1"/>
</dbReference>
<dbReference type="RefSeq" id="WP_174495981.1">
    <property type="nucleotide sequence ID" value="NZ_CADDWK010000005.1"/>
</dbReference>
<dbReference type="InterPro" id="IPR008920">
    <property type="entry name" value="TF_FadR/GntR_C"/>
</dbReference>
<sequence>MYEGFKLNRKGISSVVGDYIKQLIHENKFKPGEKLPAERQMADLLNVSRNSVRESYKILEAMGYLTIKHGDGVYVSSKDEHLNKIASSFFLGTEDIVDLFAIRKVLEVSGIDWAVNHITESELNELVHIVNTSKELVRENANVEQIANLDQKFHLTLARISKNTFLVRIMISLIDLLEESRIQSMKIVGRVSQSIQEHTEIIEALRLGDKLLVKKAMTHHLESVERSLLTNLSSSESSSTN</sequence>
<proteinExistence type="predicted"/>
<dbReference type="PRINTS" id="PR00035">
    <property type="entry name" value="HTHGNTR"/>
</dbReference>
<keyword evidence="1" id="KW-0805">Transcription regulation</keyword>
<dbReference type="PANTHER" id="PTHR43537">
    <property type="entry name" value="TRANSCRIPTIONAL REGULATOR, GNTR FAMILY"/>
    <property type="match status" value="1"/>
</dbReference>
<dbReference type="SMART" id="SM00895">
    <property type="entry name" value="FCD"/>
    <property type="match status" value="1"/>
</dbReference>
<dbReference type="Gene3D" id="1.20.120.530">
    <property type="entry name" value="GntR ligand-binding domain-like"/>
    <property type="match status" value="1"/>
</dbReference>
<dbReference type="GO" id="GO:0003700">
    <property type="term" value="F:DNA-binding transcription factor activity"/>
    <property type="evidence" value="ECO:0007669"/>
    <property type="project" value="InterPro"/>
</dbReference>
<comment type="caution">
    <text evidence="5">The sequence shown here is derived from an EMBL/GenBank/DDBJ whole genome shotgun (WGS) entry which is preliminary data.</text>
</comment>
<feature type="domain" description="HTH gntR-type" evidence="4">
    <location>
        <begin position="10"/>
        <end position="78"/>
    </location>
</feature>
<dbReference type="GO" id="GO:0003677">
    <property type="term" value="F:DNA binding"/>
    <property type="evidence" value="ECO:0007669"/>
    <property type="project" value="UniProtKB-KW"/>
</dbReference>
<dbReference type="InterPro" id="IPR036388">
    <property type="entry name" value="WH-like_DNA-bd_sf"/>
</dbReference>
<dbReference type="EMBL" id="JACHGH010000005">
    <property type="protein sequence ID" value="MBB6453673.1"/>
    <property type="molecule type" value="Genomic_DNA"/>
</dbReference>
<evidence type="ECO:0000256" key="2">
    <source>
        <dbReference type="ARBA" id="ARBA00023125"/>
    </source>
</evidence>
<dbReference type="PANTHER" id="PTHR43537:SF5">
    <property type="entry name" value="UXU OPERON TRANSCRIPTIONAL REGULATOR"/>
    <property type="match status" value="1"/>
</dbReference>
<organism evidence="5 6">
    <name type="scientific">Salirhabdus euzebyi</name>
    <dbReference type="NCBI Taxonomy" id="394506"/>
    <lineage>
        <taxon>Bacteria</taxon>
        <taxon>Bacillati</taxon>
        <taxon>Bacillota</taxon>
        <taxon>Bacilli</taxon>
        <taxon>Bacillales</taxon>
        <taxon>Bacillaceae</taxon>
        <taxon>Salirhabdus</taxon>
    </lineage>
</organism>
<dbReference type="Pfam" id="PF07729">
    <property type="entry name" value="FCD"/>
    <property type="match status" value="1"/>
</dbReference>
<keyword evidence="6" id="KW-1185">Reference proteome</keyword>
<gene>
    <name evidence="5" type="ORF">HNQ94_002122</name>
</gene>
<protein>
    <submittedName>
        <fullName evidence="5">GntR family transcriptional repressor for pyruvate dehydrogenase complex</fullName>
    </submittedName>
</protein>
<evidence type="ECO:0000256" key="1">
    <source>
        <dbReference type="ARBA" id="ARBA00023015"/>
    </source>
</evidence>
<dbReference type="SUPFAM" id="SSF48008">
    <property type="entry name" value="GntR ligand-binding domain-like"/>
    <property type="match status" value="1"/>
</dbReference>
<dbReference type="InterPro" id="IPR036390">
    <property type="entry name" value="WH_DNA-bd_sf"/>
</dbReference>
<keyword evidence="3" id="KW-0804">Transcription</keyword>
<dbReference type="PROSITE" id="PS50949">
    <property type="entry name" value="HTH_GNTR"/>
    <property type="match status" value="1"/>
</dbReference>
<evidence type="ECO:0000256" key="3">
    <source>
        <dbReference type="ARBA" id="ARBA00023163"/>
    </source>
</evidence>
<dbReference type="CDD" id="cd07377">
    <property type="entry name" value="WHTH_GntR"/>
    <property type="match status" value="1"/>
</dbReference>
<dbReference type="SUPFAM" id="SSF46785">
    <property type="entry name" value="Winged helix' DNA-binding domain"/>
    <property type="match status" value="1"/>
</dbReference>
<evidence type="ECO:0000313" key="6">
    <source>
        <dbReference type="Proteomes" id="UP000581688"/>
    </source>
</evidence>
<evidence type="ECO:0000259" key="4">
    <source>
        <dbReference type="PROSITE" id="PS50949"/>
    </source>
</evidence>
<reference evidence="5 6" key="1">
    <citation type="submission" date="2020-08" db="EMBL/GenBank/DDBJ databases">
        <title>Genomic Encyclopedia of Type Strains, Phase IV (KMG-IV): sequencing the most valuable type-strain genomes for metagenomic binning, comparative biology and taxonomic classification.</title>
        <authorList>
            <person name="Goeker M."/>
        </authorList>
    </citation>
    <scope>NUCLEOTIDE SEQUENCE [LARGE SCALE GENOMIC DNA]</scope>
    <source>
        <strain evidence="5 6">DSM 19612</strain>
    </source>
</reference>
<dbReference type="SMART" id="SM00345">
    <property type="entry name" value="HTH_GNTR"/>
    <property type="match status" value="1"/>
</dbReference>
<accession>A0A841Q5N7</accession>
<dbReference type="Proteomes" id="UP000581688">
    <property type="component" value="Unassembled WGS sequence"/>
</dbReference>
<dbReference type="InterPro" id="IPR011711">
    <property type="entry name" value="GntR_C"/>
</dbReference>
<name>A0A841Q5N7_9BACI</name>
<dbReference type="AlphaFoldDB" id="A0A841Q5N7"/>
<dbReference type="Pfam" id="PF00392">
    <property type="entry name" value="GntR"/>
    <property type="match status" value="1"/>
</dbReference>